<evidence type="ECO:0000256" key="10">
    <source>
        <dbReference type="RuleBase" id="RU361159"/>
    </source>
</evidence>
<evidence type="ECO:0000256" key="4">
    <source>
        <dbReference type="ARBA" id="ARBA00022503"/>
    </source>
</evidence>
<dbReference type="NCBIfam" id="TIGR01229">
    <property type="entry name" value="rocF_arginase"/>
    <property type="match status" value="1"/>
</dbReference>
<dbReference type="FunFam" id="3.40.800.10:FF:000012">
    <property type="entry name" value="Arginase"/>
    <property type="match status" value="1"/>
</dbReference>
<dbReference type="GO" id="GO:0005634">
    <property type="term" value="C:nucleus"/>
    <property type="evidence" value="ECO:0007669"/>
    <property type="project" value="TreeGrafter"/>
</dbReference>
<comment type="catalytic activity">
    <reaction evidence="8 10">
        <text>L-arginine + H2O = urea + L-ornithine</text>
        <dbReference type="Rhea" id="RHEA:20569"/>
        <dbReference type="ChEBI" id="CHEBI:15377"/>
        <dbReference type="ChEBI" id="CHEBI:16199"/>
        <dbReference type="ChEBI" id="CHEBI:32682"/>
        <dbReference type="ChEBI" id="CHEBI:46911"/>
        <dbReference type="EC" id="3.5.3.1"/>
    </reaction>
</comment>
<dbReference type="OrthoDB" id="9992747at2759"/>
<evidence type="ECO:0000256" key="6">
    <source>
        <dbReference type="ARBA" id="ARBA00022801"/>
    </source>
</evidence>
<reference evidence="12" key="1">
    <citation type="journal article" date="2016" name="Proc. Natl. Acad. Sci. U.S.A.">
        <title>Comparative genomics of biotechnologically important yeasts.</title>
        <authorList>
            <person name="Riley R."/>
            <person name="Haridas S."/>
            <person name="Wolfe K.H."/>
            <person name="Lopes M.R."/>
            <person name="Hittinger C.T."/>
            <person name="Goeker M."/>
            <person name="Salamov A.A."/>
            <person name="Wisecaver J.H."/>
            <person name="Long T.M."/>
            <person name="Calvey C.H."/>
            <person name="Aerts A.L."/>
            <person name="Barry K.W."/>
            <person name="Choi C."/>
            <person name="Clum A."/>
            <person name="Coughlan A.Y."/>
            <person name="Deshpande S."/>
            <person name="Douglass A.P."/>
            <person name="Hanson S.J."/>
            <person name="Klenk H.-P."/>
            <person name="LaButti K.M."/>
            <person name="Lapidus A."/>
            <person name="Lindquist E.A."/>
            <person name="Lipzen A.M."/>
            <person name="Meier-Kolthoff J.P."/>
            <person name="Ohm R.A."/>
            <person name="Otillar R.P."/>
            <person name="Pangilinan J.L."/>
            <person name="Peng Y."/>
            <person name="Rokas A."/>
            <person name="Rosa C.A."/>
            <person name="Scheuner C."/>
            <person name="Sibirny A.A."/>
            <person name="Slot J.C."/>
            <person name="Stielow J.B."/>
            <person name="Sun H."/>
            <person name="Kurtzman C.P."/>
            <person name="Blackwell M."/>
            <person name="Grigoriev I.V."/>
            <person name="Jeffries T.W."/>
        </authorList>
    </citation>
    <scope>NUCLEOTIDE SEQUENCE [LARGE SCALE GENOMIC DNA]</scope>
    <source>
        <strain evidence="12">NRRL Y-1626</strain>
    </source>
</reference>
<proteinExistence type="inferred from homology"/>
<dbReference type="EMBL" id="LXPE01000005">
    <property type="protein sequence ID" value="OBA28043.1"/>
    <property type="molecule type" value="Genomic_DNA"/>
</dbReference>
<comment type="similarity">
    <text evidence="9 10">Belongs to the arginase family.</text>
</comment>
<evidence type="ECO:0000256" key="7">
    <source>
        <dbReference type="ARBA" id="ARBA00023211"/>
    </source>
</evidence>
<evidence type="ECO:0000256" key="3">
    <source>
        <dbReference type="ARBA" id="ARBA00018123"/>
    </source>
</evidence>
<dbReference type="InterPro" id="IPR014033">
    <property type="entry name" value="Arginase"/>
</dbReference>
<dbReference type="GO" id="GO:0030145">
    <property type="term" value="F:manganese ion binding"/>
    <property type="evidence" value="ECO:0007669"/>
    <property type="project" value="TreeGrafter"/>
</dbReference>
<dbReference type="PRINTS" id="PR00116">
    <property type="entry name" value="ARGINASE"/>
</dbReference>
<evidence type="ECO:0000256" key="8">
    <source>
        <dbReference type="ARBA" id="ARBA00047391"/>
    </source>
</evidence>
<dbReference type="InterPro" id="IPR006035">
    <property type="entry name" value="Ureohydrolase"/>
</dbReference>
<keyword evidence="7 10" id="KW-0464">Manganese</keyword>
<dbReference type="Gene3D" id="3.40.800.10">
    <property type="entry name" value="Ureohydrolase domain"/>
    <property type="match status" value="1"/>
</dbReference>
<evidence type="ECO:0000256" key="2">
    <source>
        <dbReference type="ARBA" id="ARBA00012168"/>
    </source>
</evidence>
<organism evidence="11 12">
    <name type="scientific">Hanseniaspora valbyensis NRRL Y-1626</name>
    <dbReference type="NCBI Taxonomy" id="766949"/>
    <lineage>
        <taxon>Eukaryota</taxon>
        <taxon>Fungi</taxon>
        <taxon>Dikarya</taxon>
        <taxon>Ascomycota</taxon>
        <taxon>Saccharomycotina</taxon>
        <taxon>Saccharomycetes</taxon>
        <taxon>Saccharomycodales</taxon>
        <taxon>Saccharomycodaceae</taxon>
        <taxon>Hanseniaspora</taxon>
    </lineage>
</organism>
<dbReference type="AlphaFoldDB" id="A0A1B7TH31"/>
<comment type="cofactor">
    <cofactor evidence="10">
        <name>Mn(2+)</name>
        <dbReference type="ChEBI" id="CHEBI:29035"/>
    </cofactor>
    <text evidence="10">Binds 2 manganese ions per subunit.</text>
</comment>
<dbReference type="GO" id="GO:0005829">
    <property type="term" value="C:cytosol"/>
    <property type="evidence" value="ECO:0007669"/>
    <property type="project" value="TreeGrafter"/>
</dbReference>
<keyword evidence="12" id="KW-1185">Reference proteome</keyword>
<dbReference type="SUPFAM" id="SSF52768">
    <property type="entry name" value="Arginase/deacetylase"/>
    <property type="match status" value="1"/>
</dbReference>
<comment type="pathway">
    <text evidence="1">Nitrogen metabolism; urea cycle; L-ornithine and urea from L-arginine: step 1/1.</text>
</comment>
<evidence type="ECO:0000313" key="12">
    <source>
        <dbReference type="Proteomes" id="UP000092321"/>
    </source>
</evidence>
<dbReference type="Proteomes" id="UP000092321">
    <property type="component" value="Unassembled WGS sequence"/>
</dbReference>
<comment type="caution">
    <text evidence="11">The sequence shown here is derived from an EMBL/GenBank/DDBJ whole genome shotgun (WGS) entry which is preliminary data.</text>
</comment>
<dbReference type="PROSITE" id="PS51409">
    <property type="entry name" value="ARGINASE_2"/>
    <property type="match status" value="1"/>
</dbReference>
<protein>
    <recommendedName>
        <fullName evidence="3 10">Arginase</fullName>
        <ecNumber evidence="2 10">3.5.3.1</ecNumber>
    </recommendedName>
</protein>
<evidence type="ECO:0000256" key="1">
    <source>
        <dbReference type="ARBA" id="ARBA00005098"/>
    </source>
</evidence>
<evidence type="ECO:0000313" key="11">
    <source>
        <dbReference type="EMBL" id="OBA28043.1"/>
    </source>
</evidence>
<evidence type="ECO:0000256" key="5">
    <source>
        <dbReference type="ARBA" id="ARBA00022723"/>
    </source>
</evidence>
<keyword evidence="4 10" id="KW-0056">Arginine metabolism</keyword>
<dbReference type="EC" id="3.5.3.1" evidence="2 10"/>
<keyword evidence="6 10" id="KW-0378">Hydrolase</keyword>
<name>A0A1B7TH31_9ASCO</name>
<sequence length="330" mass="36318">MSAPTIFKHLKNDASRTVKIVLAPFNGGQPHGGVDLGPDYMLKHGLRYQIEDKLKWKTEVLKPLEGLNLENLKKEADLKEKITKPTIKRADLVALANKKIYESCRDGINKGEFQLTIGGDHSIAIGSVAGLLSRHPNAGLIWIDAHADINTVNTTETGNLHGCPVSFLANMDRKDWPESFKWIPENLLATDKIAYIGLRDVDEAEKKILKDNNIKAFSMYHIDRFGINSVVEQAIAHISKGDKDCPIMVSYDVDAIDPEASVKCTGTKVDFGLNNREALFLCERICETGNVVALDVVEVNPTLGADEKEILKTVAIGCSIVRCSLGETLL</sequence>
<dbReference type="Pfam" id="PF00491">
    <property type="entry name" value="Arginase"/>
    <property type="match status" value="1"/>
</dbReference>
<dbReference type="GO" id="GO:0004053">
    <property type="term" value="F:arginase activity"/>
    <property type="evidence" value="ECO:0007669"/>
    <property type="project" value="UniProtKB-EC"/>
</dbReference>
<keyword evidence="5 10" id="KW-0479">Metal-binding</keyword>
<dbReference type="CDD" id="cd09989">
    <property type="entry name" value="Arginase"/>
    <property type="match status" value="1"/>
</dbReference>
<gene>
    <name evidence="11" type="ORF">HANVADRAFT_22053</name>
</gene>
<dbReference type="GO" id="GO:0006525">
    <property type="term" value="P:arginine metabolic process"/>
    <property type="evidence" value="ECO:0007669"/>
    <property type="project" value="UniProtKB-KW"/>
</dbReference>
<dbReference type="InterPro" id="IPR023696">
    <property type="entry name" value="Ureohydrolase_dom_sf"/>
</dbReference>
<dbReference type="PANTHER" id="PTHR43782">
    <property type="entry name" value="ARGINASE"/>
    <property type="match status" value="1"/>
</dbReference>
<evidence type="ECO:0000256" key="9">
    <source>
        <dbReference type="PROSITE-ProRule" id="PRU00742"/>
    </source>
</evidence>
<accession>A0A1B7TH31</accession>
<dbReference type="PANTHER" id="PTHR43782:SF3">
    <property type="entry name" value="ARGINASE"/>
    <property type="match status" value="1"/>
</dbReference>